<evidence type="ECO:0000256" key="3">
    <source>
        <dbReference type="ARBA" id="ARBA00022630"/>
    </source>
</evidence>
<dbReference type="EMBL" id="JBFXLU010000281">
    <property type="protein sequence ID" value="KAL2831600.1"/>
    <property type="molecule type" value="Genomic_DNA"/>
</dbReference>
<organism evidence="8 9">
    <name type="scientific">Aspergillus pseudoustus</name>
    <dbReference type="NCBI Taxonomy" id="1810923"/>
    <lineage>
        <taxon>Eukaryota</taxon>
        <taxon>Fungi</taxon>
        <taxon>Dikarya</taxon>
        <taxon>Ascomycota</taxon>
        <taxon>Pezizomycotina</taxon>
        <taxon>Eurotiomycetes</taxon>
        <taxon>Eurotiomycetidae</taxon>
        <taxon>Eurotiales</taxon>
        <taxon>Aspergillaceae</taxon>
        <taxon>Aspergillus</taxon>
        <taxon>Aspergillus subgen. Nidulantes</taxon>
    </lineage>
</organism>
<keyword evidence="3 5" id="KW-0285">Flavoprotein</keyword>
<evidence type="ECO:0000259" key="7">
    <source>
        <dbReference type="PROSITE" id="PS00624"/>
    </source>
</evidence>
<proteinExistence type="inferred from homology"/>
<dbReference type="SUPFAM" id="SSF51905">
    <property type="entry name" value="FAD/NAD(P)-binding domain"/>
    <property type="match status" value="1"/>
</dbReference>
<dbReference type="PROSITE" id="PS00624">
    <property type="entry name" value="GMC_OXRED_2"/>
    <property type="match status" value="1"/>
</dbReference>
<dbReference type="Gene3D" id="3.30.560.10">
    <property type="entry name" value="Glucose Oxidase, domain 3"/>
    <property type="match status" value="1"/>
</dbReference>
<keyword evidence="9" id="KW-1185">Reference proteome</keyword>
<name>A0ABR4IV17_9EURO</name>
<evidence type="ECO:0000256" key="2">
    <source>
        <dbReference type="ARBA" id="ARBA00010790"/>
    </source>
</evidence>
<evidence type="ECO:0000256" key="5">
    <source>
        <dbReference type="RuleBase" id="RU003968"/>
    </source>
</evidence>
<evidence type="ECO:0000313" key="9">
    <source>
        <dbReference type="Proteomes" id="UP001610446"/>
    </source>
</evidence>
<comment type="cofactor">
    <cofactor evidence="1">
        <name>FAD</name>
        <dbReference type="ChEBI" id="CHEBI:57692"/>
    </cofactor>
</comment>
<dbReference type="InterPro" id="IPR012132">
    <property type="entry name" value="GMC_OxRdtase"/>
</dbReference>
<feature type="domain" description="Glucose-methanol-choline oxidoreductase N-terminal" evidence="6">
    <location>
        <begin position="88"/>
        <end position="111"/>
    </location>
</feature>
<evidence type="ECO:0000313" key="8">
    <source>
        <dbReference type="EMBL" id="KAL2831600.1"/>
    </source>
</evidence>
<sequence length="376" mass="41944">MSAPQEFSADFINVGGGTTGCLVASQLAREFRDKTVLLIEVGKDTRGLPVRSPEHHYMISFLFPELDHGYITVPQTALKNRELPYLWGRGLGGTSVINFMAYHYGSSTEYDRWANLVGDEAWRWEILETYHGIQEGHGRAGYVTLRRDSRHYNMARPIHTSLPTAAAWETNLVVDSMRELEVQSPLSAWVMPLKLSSMHSTSISTRRYCLSHNLPPSLDILYNTWVTKLELDGKRAAGVTLSDGRFVRASQEVILCAGAIDSPRLLLLSGIGDTDELSAVGVQVRHNLSGVGKNLHDHEGVGIMHQMTTAYLEKQRSMDSELNASLRCDSMAVTYTKLNGLFASKEFRALDSQAQDHMRLESVLNLQDPALISHRT</sequence>
<evidence type="ECO:0000256" key="4">
    <source>
        <dbReference type="ARBA" id="ARBA00022827"/>
    </source>
</evidence>
<evidence type="ECO:0000256" key="1">
    <source>
        <dbReference type="ARBA" id="ARBA00001974"/>
    </source>
</evidence>
<feature type="domain" description="Glucose-methanol-choline oxidoreductase N-terminal" evidence="7">
    <location>
        <begin position="258"/>
        <end position="272"/>
    </location>
</feature>
<dbReference type="PANTHER" id="PTHR11552:SF147">
    <property type="entry name" value="CHOLINE DEHYDROGENASE, MITOCHONDRIAL"/>
    <property type="match status" value="1"/>
</dbReference>
<dbReference type="PROSITE" id="PS00623">
    <property type="entry name" value="GMC_OXRED_1"/>
    <property type="match status" value="1"/>
</dbReference>
<gene>
    <name evidence="8" type="ORF">BJY01DRAFT_254221</name>
</gene>
<dbReference type="InterPro" id="IPR036188">
    <property type="entry name" value="FAD/NAD-bd_sf"/>
</dbReference>
<comment type="caution">
    <text evidence="8">The sequence shown here is derived from an EMBL/GenBank/DDBJ whole genome shotgun (WGS) entry which is preliminary data.</text>
</comment>
<keyword evidence="4 5" id="KW-0274">FAD</keyword>
<dbReference type="InterPro" id="IPR000172">
    <property type="entry name" value="GMC_OxRdtase_N"/>
</dbReference>
<dbReference type="PANTHER" id="PTHR11552">
    <property type="entry name" value="GLUCOSE-METHANOL-CHOLINE GMC OXIDOREDUCTASE"/>
    <property type="match status" value="1"/>
</dbReference>
<dbReference type="Gene3D" id="3.50.50.60">
    <property type="entry name" value="FAD/NAD(P)-binding domain"/>
    <property type="match status" value="1"/>
</dbReference>
<protein>
    <recommendedName>
        <fullName evidence="6 7">Glucose-methanol-choline oxidoreductase N-terminal domain-containing protein</fullName>
    </recommendedName>
</protein>
<evidence type="ECO:0000259" key="6">
    <source>
        <dbReference type="PROSITE" id="PS00623"/>
    </source>
</evidence>
<comment type="similarity">
    <text evidence="2 5">Belongs to the GMC oxidoreductase family.</text>
</comment>
<accession>A0ABR4IV17</accession>
<dbReference type="Pfam" id="PF00732">
    <property type="entry name" value="GMC_oxred_N"/>
    <property type="match status" value="1"/>
</dbReference>
<reference evidence="8 9" key="1">
    <citation type="submission" date="2024-07" db="EMBL/GenBank/DDBJ databases">
        <title>Section-level genome sequencing and comparative genomics of Aspergillus sections Usti and Cavernicolus.</title>
        <authorList>
            <consortium name="Lawrence Berkeley National Laboratory"/>
            <person name="Nybo J.L."/>
            <person name="Vesth T.C."/>
            <person name="Theobald S."/>
            <person name="Frisvad J.C."/>
            <person name="Larsen T.O."/>
            <person name="Kjaerboelling I."/>
            <person name="Rothschild-Mancinelli K."/>
            <person name="Lyhne E.K."/>
            <person name="Kogle M.E."/>
            <person name="Barry K."/>
            <person name="Clum A."/>
            <person name="Na H."/>
            <person name="Ledsgaard L."/>
            <person name="Lin J."/>
            <person name="Lipzen A."/>
            <person name="Kuo A."/>
            <person name="Riley R."/>
            <person name="Mondo S."/>
            <person name="Labutti K."/>
            <person name="Haridas S."/>
            <person name="Pangalinan J."/>
            <person name="Salamov A.A."/>
            <person name="Simmons B.A."/>
            <person name="Magnuson J.K."/>
            <person name="Chen J."/>
            <person name="Drula E."/>
            <person name="Henrissat B."/>
            <person name="Wiebenga A."/>
            <person name="Lubbers R.J."/>
            <person name="Gomes A.C."/>
            <person name="Makela M.R."/>
            <person name="Stajich J."/>
            <person name="Grigoriev I.V."/>
            <person name="Mortensen U.H."/>
            <person name="De Vries R.P."/>
            <person name="Baker S.E."/>
            <person name="Andersen M.R."/>
        </authorList>
    </citation>
    <scope>NUCLEOTIDE SEQUENCE [LARGE SCALE GENOMIC DNA]</scope>
    <source>
        <strain evidence="8 9">CBS 123904</strain>
    </source>
</reference>
<dbReference type="Proteomes" id="UP001610446">
    <property type="component" value="Unassembled WGS sequence"/>
</dbReference>